<gene>
    <name evidence="1" type="ORF">HCN50_32420</name>
</gene>
<dbReference type="Proteomes" id="UP000528734">
    <property type="component" value="Unassembled WGS sequence"/>
</dbReference>
<evidence type="ECO:0000313" key="1">
    <source>
        <dbReference type="EMBL" id="NOJ50869.1"/>
    </source>
</evidence>
<accession>A0A7Y4HBH6</accession>
<dbReference type="Gene3D" id="3.40.50.620">
    <property type="entry name" value="HUPs"/>
    <property type="match status" value="1"/>
</dbReference>
<evidence type="ECO:0000313" key="2">
    <source>
        <dbReference type="Proteomes" id="UP000528734"/>
    </source>
</evidence>
<dbReference type="SUPFAM" id="SSF52402">
    <property type="entry name" value="Adenine nucleotide alpha hydrolases-like"/>
    <property type="match status" value="1"/>
</dbReference>
<dbReference type="EMBL" id="JAAVLW010000019">
    <property type="protein sequence ID" value="NOJ50869.1"/>
    <property type="molecule type" value="Genomic_DNA"/>
</dbReference>
<sequence>MLVDDAAYGHALAEPFAALIVKLAGSYDAIVAPSTTTGQNVLRASRRCST</sequence>
<dbReference type="AlphaFoldDB" id="A0A7Y4HBH6"/>
<organism evidence="1 2">
    <name type="scientific">Bradyrhizobium archetypum</name>
    <dbReference type="NCBI Taxonomy" id="2721160"/>
    <lineage>
        <taxon>Bacteria</taxon>
        <taxon>Pseudomonadati</taxon>
        <taxon>Pseudomonadota</taxon>
        <taxon>Alphaproteobacteria</taxon>
        <taxon>Hyphomicrobiales</taxon>
        <taxon>Nitrobacteraceae</taxon>
        <taxon>Bradyrhizobium</taxon>
    </lineage>
</organism>
<comment type="caution">
    <text evidence="1">The sequence shown here is derived from an EMBL/GenBank/DDBJ whole genome shotgun (WGS) entry which is preliminary data.</text>
</comment>
<protein>
    <submittedName>
        <fullName evidence="1">Uncharacterized protein</fullName>
    </submittedName>
</protein>
<proteinExistence type="predicted"/>
<keyword evidence="2" id="KW-1185">Reference proteome</keyword>
<name>A0A7Y4HBH6_9BRAD</name>
<reference evidence="1 2" key="1">
    <citation type="submission" date="2020-03" db="EMBL/GenBank/DDBJ databases">
        <title>Bradyrhizobium diversity isolated from nodules of Muelleranthus trifoliolatus.</title>
        <authorList>
            <person name="Klepa M."/>
            <person name="Helene L."/>
            <person name="Hungria M."/>
        </authorList>
    </citation>
    <scope>NUCLEOTIDE SEQUENCE [LARGE SCALE GENOMIC DNA]</scope>
    <source>
        <strain evidence="1 2">WSM 1744</strain>
    </source>
</reference>
<dbReference type="InterPro" id="IPR014729">
    <property type="entry name" value="Rossmann-like_a/b/a_fold"/>
</dbReference>